<keyword evidence="1" id="KW-0812">Transmembrane</keyword>
<proteinExistence type="predicted"/>
<dbReference type="AlphaFoldDB" id="A0A6B3RHD1"/>
<evidence type="ECO:0000313" key="3">
    <source>
        <dbReference type="Proteomes" id="UP000481421"/>
    </source>
</evidence>
<keyword evidence="1" id="KW-1133">Transmembrane helix</keyword>
<sequence>MEMLIWGGTALTLAGVLTLLWCILLAMRARKSALPEEAIKAQLQKVVVLNLGALAVSALGLIVVVVGVILG</sequence>
<reference evidence="2 3" key="1">
    <citation type="submission" date="2020-02" db="EMBL/GenBank/DDBJ databases">
        <title>Rhodobacter algicola sp. nov., isolated from microalga culture.</title>
        <authorList>
            <person name="Park C.-Y."/>
        </authorList>
    </citation>
    <scope>NUCLEOTIDE SEQUENCE [LARGE SCALE GENOMIC DNA]</scope>
    <source>
        <strain evidence="2 3">ETT8</strain>
    </source>
</reference>
<gene>
    <name evidence="2" type="ORF">G3572_01170</name>
</gene>
<dbReference type="EMBL" id="JAAIKE010000001">
    <property type="protein sequence ID" value="NEX44801.1"/>
    <property type="molecule type" value="Genomic_DNA"/>
</dbReference>
<evidence type="ECO:0000313" key="2">
    <source>
        <dbReference type="EMBL" id="NEX44801.1"/>
    </source>
</evidence>
<comment type="caution">
    <text evidence="2">The sequence shown here is derived from an EMBL/GenBank/DDBJ whole genome shotgun (WGS) entry which is preliminary data.</text>
</comment>
<keyword evidence="3" id="KW-1185">Reference proteome</keyword>
<feature type="transmembrane region" description="Helical" evidence="1">
    <location>
        <begin position="6"/>
        <end position="26"/>
    </location>
</feature>
<keyword evidence="1" id="KW-0472">Membrane</keyword>
<feature type="transmembrane region" description="Helical" evidence="1">
    <location>
        <begin position="47"/>
        <end position="70"/>
    </location>
</feature>
<dbReference type="Proteomes" id="UP000481421">
    <property type="component" value="Unassembled WGS sequence"/>
</dbReference>
<accession>A0A6B3RHD1</accession>
<organism evidence="2 3">
    <name type="scientific">Pseudotabrizicola algicola</name>
    <dbReference type="NCBI Taxonomy" id="2709381"/>
    <lineage>
        <taxon>Bacteria</taxon>
        <taxon>Pseudomonadati</taxon>
        <taxon>Pseudomonadota</taxon>
        <taxon>Alphaproteobacteria</taxon>
        <taxon>Rhodobacterales</taxon>
        <taxon>Paracoccaceae</taxon>
        <taxon>Pseudotabrizicola</taxon>
    </lineage>
</organism>
<dbReference type="RefSeq" id="WP_164608857.1">
    <property type="nucleotide sequence ID" value="NZ_JAAIKE010000001.1"/>
</dbReference>
<evidence type="ECO:0000256" key="1">
    <source>
        <dbReference type="SAM" id="Phobius"/>
    </source>
</evidence>
<name>A0A6B3RHD1_9RHOB</name>
<protein>
    <submittedName>
        <fullName evidence="2">Uncharacterized protein</fullName>
    </submittedName>
</protein>